<dbReference type="PROSITE" id="PS50195">
    <property type="entry name" value="PX"/>
    <property type="match status" value="1"/>
</dbReference>
<gene>
    <name evidence="3" type="ORF">INT46_001841</name>
</gene>
<evidence type="ECO:0008006" key="5">
    <source>
        <dbReference type="Google" id="ProtNLM"/>
    </source>
</evidence>
<dbReference type="SMART" id="SM00312">
    <property type="entry name" value="PX"/>
    <property type="match status" value="1"/>
</dbReference>
<accession>A0A8H7V2J1</accession>
<dbReference type="Proteomes" id="UP000650833">
    <property type="component" value="Unassembled WGS sequence"/>
</dbReference>
<protein>
    <recommendedName>
        <fullName evidence="5">Syntaxin</fullName>
    </recommendedName>
</protein>
<evidence type="ECO:0000313" key="3">
    <source>
        <dbReference type="EMBL" id="KAG2199044.1"/>
    </source>
</evidence>
<dbReference type="SMART" id="SM00397">
    <property type="entry name" value="t_SNARE"/>
    <property type="match status" value="1"/>
</dbReference>
<dbReference type="Pfam" id="PF00787">
    <property type="entry name" value="PX"/>
    <property type="match status" value="1"/>
</dbReference>
<comment type="caution">
    <text evidence="3">The sequence shown here is derived from an EMBL/GenBank/DDBJ whole genome shotgun (WGS) entry which is preliminary data.</text>
</comment>
<keyword evidence="4" id="KW-1185">Reference proteome</keyword>
<feature type="domain" description="PX" evidence="2">
    <location>
        <begin position="3"/>
        <end position="119"/>
    </location>
</feature>
<dbReference type="Gene3D" id="3.30.1520.10">
    <property type="entry name" value="Phox-like domain"/>
    <property type="match status" value="1"/>
</dbReference>
<dbReference type="PROSITE" id="PS50192">
    <property type="entry name" value="T_SNARE"/>
    <property type="match status" value="1"/>
</dbReference>
<dbReference type="SUPFAM" id="SSF58038">
    <property type="entry name" value="SNARE fusion complex"/>
    <property type="match status" value="1"/>
</dbReference>
<name>A0A8H7V2J1_9FUNG</name>
<dbReference type="GO" id="GO:0035091">
    <property type="term" value="F:phosphatidylinositol binding"/>
    <property type="evidence" value="ECO:0007669"/>
    <property type="project" value="InterPro"/>
</dbReference>
<dbReference type="PANTHER" id="PTHR22775">
    <property type="entry name" value="SORTING NEXIN"/>
    <property type="match status" value="1"/>
</dbReference>
<evidence type="ECO:0000259" key="1">
    <source>
        <dbReference type="PROSITE" id="PS50192"/>
    </source>
</evidence>
<proteinExistence type="predicted"/>
<organism evidence="3 4">
    <name type="scientific">Mucor plumbeus</name>
    <dbReference type="NCBI Taxonomy" id="97098"/>
    <lineage>
        <taxon>Eukaryota</taxon>
        <taxon>Fungi</taxon>
        <taxon>Fungi incertae sedis</taxon>
        <taxon>Mucoromycota</taxon>
        <taxon>Mucoromycotina</taxon>
        <taxon>Mucoromycetes</taxon>
        <taxon>Mucorales</taxon>
        <taxon>Mucorineae</taxon>
        <taxon>Mucoraceae</taxon>
        <taxon>Mucor</taxon>
    </lineage>
</organism>
<dbReference type="SUPFAM" id="SSF64268">
    <property type="entry name" value="PX domain"/>
    <property type="match status" value="1"/>
</dbReference>
<evidence type="ECO:0000313" key="4">
    <source>
        <dbReference type="Proteomes" id="UP000650833"/>
    </source>
</evidence>
<dbReference type="InterPro" id="IPR036871">
    <property type="entry name" value="PX_dom_sf"/>
</dbReference>
<evidence type="ECO:0000259" key="2">
    <source>
        <dbReference type="PROSITE" id="PS50195"/>
    </source>
</evidence>
<dbReference type="PANTHER" id="PTHR22775:SF3">
    <property type="entry name" value="SORTING NEXIN-13"/>
    <property type="match status" value="1"/>
</dbReference>
<dbReference type="EMBL" id="JAEPRC010000367">
    <property type="protein sequence ID" value="KAG2199044.1"/>
    <property type="molecule type" value="Genomic_DNA"/>
</dbReference>
<dbReference type="InterPro" id="IPR001683">
    <property type="entry name" value="PX_dom"/>
</dbReference>
<dbReference type="CDD" id="cd15858">
    <property type="entry name" value="SNARE_VAM7"/>
    <property type="match status" value="1"/>
</dbReference>
<dbReference type="CDD" id="cd06897">
    <property type="entry name" value="PX_SNARE"/>
    <property type="match status" value="1"/>
</dbReference>
<sequence length="396" mass="45170">MANNIQSIFIKQTETRNDPKAYTAYRIDIQAAVRQWHIWKRYSDFTKLHEQLSHTFPDNLLPAHLPHKRIFPPTFNSSDKVEDRRQGLEDYLRTLLSCRDDRWRKTDIWNDFLALPDLQNNTTSSSSSRTTSPTKATEPIVTFGSWLDEYDNLLTLSREIRSLINSRNTHTSQQEVSDAMQREVKAKKGLMTLTARLSILESSLHNNNEQFVADGESRRREDKLNGLKVERDVLVQLVNATRQDLTKAAKKKPVTTAASASVIKKTNTNNYGDIGFDQQSAVKRAATTGHSSVKASGGRAFGSALLKQQQQQKLQETEFTKGLDNQELLNYQSQVMKDQDLHIEQFSQMLGRQKELGVAINYELENQIDVLESLDIQADKTQTKLAFANKKLSKIK</sequence>
<dbReference type="InterPro" id="IPR000727">
    <property type="entry name" value="T_SNARE_dom"/>
</dbReference>
<dbReference type="Gene3D" id="1.20.5.110">
    <property type="match status" value="1"/>
</dbReference>
<feature type="domain" description="T-SNARE coiled-coil homology" evidence="1">
    <location>
        <begin position="333"/>
        <end position="395"/>
    </location>
</feature>
<dbReference type="OrthoDB" id="428895at2759"/>
<dbReference type="AlphaFoldDB" id="A0A8H7V2J1"/>
<reference evidence="3" key="1">
    <citation type="submission" date="2020-12" db="EMBL/GenBank/DDBJ databases">
        <title>Metabolic potential, ecology and presence of endohyphal bacteria is reflected in genomic diversity of Mucoromycotina.</title>
        <authorList>
            <person name="Muszewska A."/>
            <person name="Okrasinska A."/>
            <person name="Steczkiewicz K."/>
            <person name="Drgas O."/>
            <person name="Orlowska M."/>
            <person name="Perlinska-Lenart U."/>
            <person name="Aleksandrzak-Piekarczyk T."/>
            <person name="Szatraj K."/>
            <person name="Zielenkiewicz U."/>
            <person name="Pilsyk S."/>
            <person name="Malc E."/>
            <person name="Mieczkowski P."/>
            <person name="Kruszewska J.S."/>
            <person name="Biernat P."/>
            <person name="Pawlowska J."/>
        </authorList>
    </citation>
    <scope>NUCLEOTIDE SEQUENCE</scope>
    <source>
        <strain evidence="3">CBS 226.32</strain>
    </source>
</reference>